<evidence type="ECO:0000313" key="4">
    <source>
        <dbReference type="Proteomes" id="UP000008366"/>
    </source>
</evidence>
<sequence length="167" mass="16845">MTMKTRSIATAVLAGSLAVAGTGMAGMASAAPTQAPTGATVAAKSVLGGKPTPSKPRPKPAPSKPGTAFTAYGNTWRAVVDRGVLRVEGNSKALRGINGPIKVKRSAFAKGVEFTGRSKGRTIALVVRAGQCKDTAGQNTGQRATLTIGKQRLTGCAVPGAKQTANT</sequence>
<feature type="region of interest" description="Disordered" evidence="1">
    <location>
        <begin position="45"/>
        <end position="69"/>
    </location>
</feature>
<name>K6VMI6_9MICO</name>
<dbReference type="OrthoDB" id="8611856at2"/>
<organism evidence="3 4">
    <name type="scientific">Kineosphaera limosa NBRC 100340</name>
    <dbReference type="NCBI Taxonomy" id="1184609"/>
    <lineage>
        <taxon>Bacteria</taxon>
        <taxon>Bacillati</taxon>
        <taxon>Actinomycetota</taxon>
        <taxon>Actinomycetes</taxon>
        <taxon>Micrococcales</taxon>
        <taxon>Dermatophilaceae</taxon>
        <taxon>Kineosphaera</taxon>
    </lineage>
</organism>
<dbReference type="RefSeq" id="WP_006593960.1">
    <property type="nucleotide sequence ID" value="NZ_BAHD01000067.1"/>
</dbReference>
<protein>
    <submittedName>
        <fullName evidence="3">Uncharacterized protein</fullName>
    </submittedName>
</protein>
<proteinExistence type="predicted"/>
<dbReference type="Proteomes" id="UP000008366">
    <property type="component" value="Unassembled WGS sequence"/>
</dbReference>
<dbReference type="eggNOG" id="ENOG5033GS7">
    <property type="taxonomic scope" value="Bacteria"/>
</dbReference>
<evidence type="ECO:0000256" key="2">
    <source>
        <dbReference type="SAM" id="SignalP"/>
    </source>
</evidence>
<reference evidence="3 4" key="1">
    <citation type="submission" date="2012-08" db="EMBL/GenBank/DDBJ databases">
        <title>Whole genome shotgun sequence of Kineosphaera limosa NBRC 100340.</title>
        <authorList>
            <person name="Yoshida I."/>
            <person name="Isaki S."/>
            <person name="Hosoyama A."/>
            <person name="Tsuchikane K."/>
            <person name="Katsumata H."/>
            <person name="Ando Y."/>
            <person name="Ohji S."/>
            <person name="Hamada M."/>
            <person name="Tamura T."/>
            <person name="Yamazoe A."/>
            <person name="Yamazaki S."/>
            <person name="Fujita N."/>
        </authorList>
    </citation>
    <scope>NUCLEOTIDE SEQUENCE [LARGE SCALE GENOMIC DNA]</scope>
    <source>
        <strain evidence="3 4">NBRC 100340</strain>
    </source>
</reference>
<dbReference type="EMBL" id="BAHD01000067">
    <property type="protein sequence ID" value="GAB97428.1"/>
    <property type="molecule type" value="Genomic_DNA"/>
</dbReference>
<feature type="signal peptide" evidence="2">
    <location>
        <begin position="1"/>
        <end position="30"/>
    </location>
</feature>
<evidence type="ECO:0000313" key="3">
    <source>
        <dbReference type="EMBL" id="GAB97428.1"/>
    </source>
</evidence>
<accession>K6VMI6</accession>
<dbReference type="AlphaFoldDB" id="K6VMI6"/>
<gene>
    <name evidence="3" type="ORF">KILIM_067_00300</name>
</gene>
<keyword evidence="4" id="KW-1185">Reference proteome</keyword>
<feature type="chain" id="PRO_5003895551" evidence="2">
    <location>
        <begin position="31"/>
        <end position="167"/>
    </location>
</feature>
<keyword evidence="2" id="KW-0732">Signal</keyword>
<comment type="caution">
    <text evidence="3">The sequence shown here is derived from an EMBL/GenBank/DDBJ whole genome shotgun (WGS) entry which is preliminary data.</text>
</comment>
<evidence type="ECO:0000256" key="1">
    <source>
        <dbReference type="SAM" id="MobiDB-lite"/>
    </source>
</evidence>
<dbReference type="STRING" id="1184609.KILIM_067_00300"/>
<feature type="compositionally biased region" description="Pro residues" evidence="1">
    <location>
        <begin position="53"/>
        <end position="63"/>
    </location>
</feature>